<dbReference type="EMBL" id="RCTF01000026">
    <property type="protein sequence ID" value="RLP72640.1"/>
    <property type="molecule type" value="Genomic_DNA"/>
</dbReference>
<keyword evidence="5" id="KW-1185">Reference proteome</keyword>
<dbReference type="SUPFAM" id="SSF52091">
    <property type="entry name" value="SpoIIaa-like"/>
    <property type="match status" value="1"/>
</dbReference>
<dbReference type="PANTHER" id="PTHR33495:SF2">
    <property type="entry name" value="ANTI-SIGMA FACTOR ANTAGONIST TM_1081-RELATED"/>
    <property type="match status" value="1"/>
</dbReference>
<proteinExistence type="inferred from homology"/>
<dbReference type="GO" id="GO:0043856">
    <property type="term" value="F:anti-sigma factor antagonist activity"/>
    <property type="evidence" value="ECO:0007669"/>
    <property type="project" value="InterPro"/>
</dbReference>
<dbReference type="InterPro" id="IPR036513">
    <property type="entry name" value="STAS_dom_sf"/>
</dbReference>
<reference evidence="4 5" key="1">
    <citation type="submission" date="2018-10" db="EMBL/GenBank/DDBJ databases">
        <title>Xanthobacter tagetidis genome sequencing and assembly.</title>
        <authorList>
            <person name="Maclea K.S."/>
            <person name="Goen A.E."/>
            <person name="Fatima S.A."/>
        </authorList>
    </citation>
    <scope>NUCLEOTIDE SEQUENCE [LARGE SCALE GENOMIC DNA]</scope>
    <source>
        <strain evidence="4 5">ATCC 700314</strain>
    </source>
</reference>
<dbReference type="InterPro" id="IPR003658">
    <property type="entry name" value="Anti-sigma_ant"/>
</dbReference>
<dbReference type="OrthoDB" id="8446738at2"/>
<dbReference type="Pfam" id="PF01740">
    <property type="entry name" value="STAS"/>
    <property type="match status" value="1"/>
</dbReference>
<gene>
    <name evidence="4" type="ORF">D9R14_21460</name>
</gene>
<dbReference type="AlphaFoldDB" id="A0A3L6ZXZ2"/>
<dbReference type="InterPro" id="IPR002645">
    <property type="entry name" value="STAS_dom"/>
</dbReference>
<evidence type="ECO:0000313" key="4">
    <source>
        <dbReference type="EMBL" id="RLP72640.1"/>
    </source>
</evidence>
<comment type="caution">
    <text evidence="4">The sequence shown here is derived from an EMBL/GenBank/DDBJ whole genome shotgun (WGS) entry which is preliminary data.</text>
</comment>
<dbReference type="Proteomes" id="UP000269692">
    <property type="component" value="Unassembled WGS sequence"/>
</dbReference>
<protein>
    <recommendedName>
        <fullName evidence="2">Anti-sigma factor antagonist</fullName>
    </recommendedName>
</protein>
<dbReference type="CDD" id="cd07043">
    <property type="entry name" value="STAS_anti-anti-sigma_factors"/>
    <property type="match status" value="1"/>
</dbReference>
<evidence type="ECO:0000256" key="2">
    <source>
        <dbReference type="RuleBase" id="RU003749"/>
    </source>
</evidence>
<evidence type="ECO:0000259" key="3">
    <source>
        <dbReference type="PROSITE" id="PS50801"/>
    </source>
</evidence>
<name>A0A3L6ZXZ2_9HYPH</name>
<dbReference type="PROSITE" id="PS50801">
    <property type="entry name" value="STAS"/>
    <property type="match status" value="1"/>
</dbReference>
<dbReference type="RefSeq" id="WP_121625487.1">
    <property type="nucleotide sequence ID" value="NZ_JACIIW010000014.1"/>
</dbReference>
<accession>A0A3L6ZXZ2</accession>
<organism evidence="4 5">
    <name type="scientific">Xanthobacter tagetidis</name>
    <dbReference type="NCBI Taxonomy" id="60216"/>
    <lineage>
        <taxon>Bacteria</taxon>
        <taxon>Pseudomonadati</taxon>
        <taxon>Pseudomonadota</taxon>
        <taxon>Alphaproteobacteria</taxon>
        <taxon>Hyphomicrobiales</taxon>
        <taxon>Xanthobacteraceae</taxon>
        <taxon>Xanthobacter</taxon>
    </lineage>
</organism>
<sequence length="120" mass="12209">MKIETTELGNQVTLAALAGRLDIAGAGAVEAQFAAAAREASVVVVDLSGVTFLASIGIRLLLANAKALTRRSGHMILYGCDPQVEKVLRSTGVDQLIAIVATREEAVGRAGTLVPGGGPA</sequence>
<dbReference type="NCBIfam" id="TIGR00377">
    <property type="entry name" value="ant_ant_sig"/>
    <property type="match status" value="1"/>
</dbReference>
<dbReference type="Gene3D" id="3.30.750.24">
    <property type="entry name" value="STAS domain"/>
    <property type="match status" value="1"/>
</dbReference>
<feature type="domain" description="STAS" evidence="3">
    <location>
        <begin position="12"/>
        <end position="110"/>
    </location>
</feature>
<comment type="similarity">
    <text evidence="1 2">Belongs to the anti-sigma-factor antagonist family.</text>
</comment>
<evidence type="ECO:0000313" key="5">
    <source>
        <dbReference type="Proteomes" id="UP000269692"/>
    </source>
</evidence>
<dbReference type="PANTHER" id="PTHR33495">
    <property type="entry name" value="ANTI-SIGMA FACTOR ANTAGONIST TM_1081-RELATED-RELATED"/>
    <property type="match status" value="1"/>
</dbReference>
<evidence type="ECO:0000256" key="1">
    <source>
        <dbReference type="ARBA" id="ARBA00009013"/>
    </source>
</evidence>